<evidence type="ECO:0000256" key="1">
    <source>
        <dbReference type="SAM" id="Phobius"/>
    </source>
</evidence>
<dbReference type="AlphaFoldDB" id="A0A0F7UUC5"/>
<accession>A0A0F7UUC5</accession>
<protein>
    <recommendedName>
        <fullName evidence="3">Transmembrane protein</fullName>
    </recommendedName>
</protein>
<feature type="transmembrane region" description="Helical" evidence="1">
    <location>
        <begin position="123"/>
        <end position="145"/>
    </location>
</feature>
<evidence type="ECO:0000313" key="2">
    <source>
        <dbReference type="EMBL" id="CEL71981.1"/>
    </source>
</evidence>
<feature type="transmembrane region" description="Helical" evidence="1">
    <location>
        <begin position="12"/>
        <end position="34"/>
    </location>
</feature>
<reference evidence="2" key="1">
    <citation type="journal article" date="2015" name="PLoS ONE">
        <title>Comprehensive Evaluation of Toxoplasma gondii VEG and Neospora caninum LIV Genomes with Tachyzoite Stage Transcriptome and Proteome Defines Novel Transcript Features.</title>
        <authorList>
            <person name="Ramaprasad A."/>
            <person name="Mourier T."/>
            <person name="Naeem R."/>
            <person name="Malas T.B."/>
            <person name="Moussa E."/>
            <person name="Panigrahi A."/>
            <person name="Vermont S.J."/>
            <person name="Otto T.D."/>
            <person name="Wastling J."/>
            <person name="Pain A."/>
        </authorList>
    </citation>
    <scope>NUCLEOTIDE SEQUENCE</scope>
    <source>
        <strain evidence="2">VEG</strain>
    </source>
</reference>
<sequence length="159" mass="17335">MHCLSLCGSAAPFRHFILFLLHLCLVVLFGYLTIPSSGRAPASAVRIPGSVAHQQAHGVLAEQRWPPTGEHGAKGLLSDRFMHLQAVSLSNTASDFATSDSLPESFFQYYVKPVSPHQTALKWLGISFLILMGVGLLATILSCLFSSAPYAKERRAHHH</sequence>
<keyword evidence="1" id="KW-0472">Membrane</keyword>
<gene>
    <name evidence="2" type="ORF">BN1205_053340</name>
</gene>
<keyword evidence="1" id="KW-0812">Transmembrane</keyword>
<evidence type="ECO:0008006" key="3">
    <source>
        <dbReference type="Google" id="ProtNLM"/>
    </source>
</evidence>
<keyword evidence="1" id="KW-1133">Transmembrane helix</keyword>
<proteinExistence type="predicted"/>
<name>A0A0F7UUC5_TOXGV</name>
<dbReference type="EMBL" id="LN714491">
    <property type="protein sequence ID" value="CEL71981.1"/>
    <property type="molecule type" value="Genomic_DNA"/>
</dbReference>
<organism evidence="2">
    <name type="scientific">Toxoplasma gondii (strain ATCC 50861 / VEG)</name>
    <dbReference type="NCBI Taxonomy" id="432359"/>
    <lineage>
        <taxon>Eukaryota</taxon>
        <taxon>Sar</taxon>
        <taxon>Alveolata</taxon>
        <taxon>Apicomplexa</taxon>
        <taxon>Conoidasida</taxon>
        <taxon>Coccidia</taxon>
        <taxon>Eucoccidiorida</taxon>
        <taxon>Eimeriorina</taxon>
        <taxon>Sarcocystidae</taxon>
        <taxon>Toxoplasma</taxon>
    </lineage>
</organism>